<dbReference type="SUPFAM" id="SSF82199">
    <property type="entry name" value="SET domain"/>
    <property type="match status" value="1"/>
</dbReference>
<dbReference type="Gene3D" id="3.90.1410.10">
    <property type="entry name" value="set domain protein methyltransferase, domain 1"/>
    <property type="match status" value="1"/>
</dbReference>
<name>A0A9W7KVK5_9STRA</name>
<feature type="signal peptide" evidence="1">
    <location>
        <begin position="1"/>
        <end position="20"/>
    </location>
</feature>
<keyword evidence="1" id="KW-0732">Signal</keyword>
<dbReference type="InterPro" id="IPR046341">
    <property type="entry name" value="SET_dom_sf"/>
</dbReference>
<dbReference type="OrthoDB" id="40053at2759"/>
<gene>
    <name evidence="3" type="ORF">TrLO_g9189</name>
</gene>
<comment type="caution">
    <text evidence="3">The sequence shown here is derived from an EMBL/GenBank/DDBJ whole genome shotgun (WGS) entry which is preliminary data.</text>
</comment>
<dbReference type="GO" id="GO:0016279">
    <property type="term" value="F:protein-lysine N-methyltransferase activity"/>
    <property type="evidence" value="ECO:0007669"/>
    <property type="project" value="TreeGrafter"/>
</dbReference>
<feature type="domain" description="SET" evidence="2">
    <location>
        <begin position="54"/>
        <end position="250"/>
    </location>
</feature>
<dbReference type="PANTHER" id="PTHR13271">
    <property type="entry name" value="UNCHARACTERIZED PUTATIVE METHYLTRANSFERASE"/>
    <property type="match status" value="1"/>
</dbReference>
<dbReference type="InterPro" id="IPR050600">
    <property type="entry name" value="SETD3_SETD6_MTase"/>
</dbReference>
<keyword evidence="4" id="KW-1185">Reference proteome</keyword>
<dbReference type="PROSITE" id="PS50280">
    <property type="entry name" value="SET"/>
    <property type="match status" value="1"/>
</dbReference>
<protein>
    <recommendedName>
        <fullName evidence="2">SET domain-containing protein</fullName>
    </recommendedName>
</protein>
<evidence type="ECO:0000259" key="2">
    <source>
        <dbReference type="PROSITE" id="PS50280"/>
    </source>
</evidence>
<evidence type="ECO:0000256" key="1">
    <source>
        <dbReference type="SAM" id="SignalP"/>
    </source>
</evidence>
<dbReference type="InterPro" id="IPR001214">
    <property type="entry name" value="SET_dom"/>
</dbReference>
<reference evidence="4" key="1">
    <citation type="journal article" date="2023" name="Commun. Biol.">
        <title>Genome analysis of Parmales, the sister group of diatoms, reveals the evolutionary specialization of diatoms from phago-mixotrophs to photoautotrophs.</title>
        <authorList>
            <person name="Ban H."/>
            <person name="Sato S."/>
            <person name="Yoshikawa S."/>
            <person name="Yamada K."/>
            <person name="Nakamura Y."/>
            <person name="Ichinomiya M."/>
            <person name="Sato N."/>
            <person name="Blanc-Mathieu R."/>
            <person name="Endo H."/>
            <person name="Kuwata A."/>
            <person name="Ogata H."/>
        </authorList>
    </citation>
    <scope>NUCLEOTIDE SEQUENCE [LARGE SCALE GENOMIC DNA]</scope>
    <source>
        <strain evidence="4">NIES 3700</strain>
    </source>
</reference>
<dbReference type="AlphaFoldDB" id="A0A9W7KVK5"/>
<dbReference type="CDD" id="cd10527">
    <property type="entry name" value="SET_LSMT"/>
    <property type="match status" value="1"/>
</dbReference>
<organism evidence="3 4">
    <name type="scientific">Triparma laevis f. longispina</name>
    <dbReference type="NCBI Taxonomy" id="1714387"/>
    <lineage>
        <taxon>Eukaryota</taxon>
        <taxon>Sar</taxon>
        <taxon>Stramenopiles</taxon>
        <taxon>Ochrophyta</taxon>
        <taxon>Bolidophyceae</taxon>
        <taxon>Parmales</taxon>
        <taxon>Triparmaceae</taxon>
        <taxon>Triparma</taxon>
    </lineage>
</organism>
<proteinExistence type="predicted"/>
<evidence type="ECO:0000313" key="4">
    <source>
        <dbReference type="Proteomes" id="UP001165122"/>
    </source>
</evidence>
<dbReference type="Proteomes" id="UP001165122">
    <property type="component" value="Unassembled WGS sequence"/>
</dbReference>
<dbReference type="Pfam" id="PF00856">
    <property type="entry name" value="SET"/>
    <property type="match status" value="1"/>
</dbReference>
<evidence type="ECO:0000313" key="3">
    <source>
        <dbReference type="EMBL" id="GMI13144.1"/>
    </source>
</evidence>
<accession>A0A9W7KVK5</accession>
<feature type="chain" id="PRO_5040798056" description="SET domain-containing protein" evidence="1">
    <location>
        <begin position="21"/>
        <end position="332"/>
    </location>
</feature>
<sequence>MHLTLILLVLLVLLVVPTSTFNISPSPKPSTLLSSGFGKPSSLPPTLKISVDSKTTKFLKSLPPQKSTSLATIKPQNYRGIVALKNIKKGDPIIAIPYTSAIDLGTETVDPLPPALKLKEMIESGEIDKSYVDVLPSIDSEDYKNVYSCWSEEERLSLGFEFLETEANLLKARLPADDVLYYIFLITSRVLTVQNGEGEGKKLLIPYLDMCNHDEDSVHVLTGVAAEGKSLKVIAGKDVKVGEEITIKYGSGSEGVDVFLRDYGFDPCSKSCYKIFAQKVQKEIKMGLKNKGGLREEERRQIRENLKGEGGGERGERVRREVGKCLDEIDGW</sequence>
<dbReference type="EMBL" id="BRXW01000187">
    <property type="protein sequence ID" value="GMI13144.1"/>
    <property type="molecule type" value="Genomic_DNA"/>
</dbReference>